<keyword evidence="5" id="KW-0812">Transmembrane</keyword>
<keyword evidence="7 11" id="KW-0249">Electron transport</keyword>
<dbReference type="HOGENOM" id="CLU_119720_1_0_1"/>
<dbReference type="PANTHER" id="PTHR12966:SF0">
    <property type="entry name" value="NADH DEHYDROGENASE [UBIQUINONE] 1 ALPHA SUBCOMPLEX SUBUNIT 13"/>
    <property type="match status" value="1"/>
</dbReference>
<dbReference type="GO" id="GO:0005743">
    <property type="term" value="C:mitochondrial inner membrane"/>
    <property type="evidence" value="ECO:0007669"/>
    <property type="project" value="UniProtKB-SubCell"/>
</dbReference>
<dbReference type="GO" id="GO:0045271">
    <property type="term" value="C:respiratory chain complex I"/>
    <property type="evidence" value="ECO:0007669"/>
    <property type="project" value="UniProtKB-UniRule"/>
</dbReference>
<evidence type="ECO:0000256" key="9">
    <source>
        <dbReference type="ARBA" id="ARBA00023128"/>
    </source>
</evidence>
<evidence type="ECO:0000256" key="5">
    <source>
        <dbReference type="ARBA" id="ARBA00022692"/>
    </source>
</evidence>
<evidence type="ECO:0000256" key="7">
    <source>
        <dbReference type="ARBA" id="ARBA00022982"/>
    </source>
</evidence>
<keyword evidence="13" id="KW-1185">Reference proteome</keyword>
<evidence type="ECO:0000256" key="4">
    <source>
        <dbReference type="ARBA" id="ARBA00022660"/>
    </source>
</evidence>
<evidence type="ECO:0000256" key="3">
    <source>
        <dbReference type="ARBA" id="ARBA00022448"/>
    </source>
</evidence>
<dbReference type="STRING" id="1206466.K0KK40"/>
<keyword evidence="9 11" id="KW-0496">Mitochondrion</keyword>
<dbReference type="AlphaFoldDB" id="K0KK40"/>
<reference evidence="12 13" key="1">
    <citation type="journal article" date="2012" name="Eukaryot. Cell">
        <title>Draft genome sequence of Wickerhamomyces ciferrii NRRL Y-1031 F-60-10.</title>
        <authorList>
            <person name="Schneider J."/>
            <person name="Andrea H."/>
            <person name="Blom J."/>
            <person name="Jaenicke S."/>
            <person name="Ruckert C."/>
            <person name="Schorsch C."/>
            <person name="Szczepanowski R."/>
            <person name="Farwick M."/>
            <person name="Goesmann A."/>
            <person name="Puhler A."/>
            <person name="Schaffer S."/>
            <person name="Tauch A."/>
            <person name="Kohler T."/>
            <person name="Brinkrolf K."/>
        </authorList>
    </citation>
    <scope>NUCLEOTIDE SEQUENCE [LARGE SCALE GENOMIC DNA]</scope>
    <source>
        <strain evidence="13">ATCC 14091 / BCRC 22168 / CBS 111 / JCM 3599 / NBRC 0793 / NRRL Y-1031 F-60-10</strain>
    </source>
</reference>
<evidence type="ECO:0000256" key="8">
    <source>
        <dbReference type="ARBA" id="ARBA00022989"/>
    </source>
</evidence>
<evidence type="ECO:0000256" key="1">
    <source>
        <dbReference type="ARBA" id="ARBA00004298"/>
    </source>
</evidence>
<keyword evidence="10" id="KW-0472">Membrane</keyword>
<dbReference type="Proteomes" id="UP000009328">
    <property type="component" value="Unassembled WGS sequence"/>
</dbReference>
<dbReference type="InParanoid" id="K0KK40"/>
<evidence type="ECO:0000256" key="6">
    <source>
        <dbReference type="ARBA" id="ARBA00022792"/>
    </source>
</evidence>
<comment type="similarity">
    <text evidence="2 11">Belongs to the complex I NDUFA13 subunit family.</text>
</comment>
<keyword evidence="4 11" id="KW-0679">Respiratory chain</keyword>
<keyword evidence="6 11" id="KW-0999">Mitochondrion inner membrane</keyword>
<dbReference type="Pfam" id="PF06212">
    <property type="entry name" value="GRIM-19"/>
    <property type="match status" value="1"/>
</dbReference>
<dbReference type="EMBL" id="CAIF01000029">
    <property type="protein sequence ID" value="CCH41829.1"/>
    <property type="molecule type" value="Genomic_DNA"/>
</dbReference>
<keyword evidence="8" id="KW-1133">Transmembrane helix</keyword>
<dbReference type="PANTHER" id="PTHR12966">
    <property type="entry name" value="NADH DEHYDROGENASE UBIQUINONE 1 ALPHA SUBCOMPLEX SUBUNIT 13"/>
    <property type="match status" value="1"/>
</dbReference>
<keyword evidence="3 11" id="KW-0813">Transport</keyword>
<name>K0KK40_WICCF</name>
<dbReference type="InterPro" id="IPR009346">
    <property type="entry name" value="GRIM-19"/>
</dbReference>
<accession>K0KK40</accession>
<comment type="caution">
    <text evidence="12">The sequence shown here is derived from an EMBL/GenBank/DDBJ whole genome shotgun (WGS) entry which is preliminary data.</text>
</comment>
<comment type="subcellular location">
    <subcellularLocation>
        <location evidence="1 11">Mitochondrion inner membrane</location>
        <topology evidence="1 11">Single-pass membrane protein</topology>
        <orientation evidence="1 11">Matrix side</orientation>
    </subcellularLocation>
</comment>
<proteinExistence type="inferred from homology"/>
<evidence type="ECO:0000256" key="2">
    <source>
        <dbReference type="ARBA" id="ARBA00007312"/>
    </source>
</evidence>
<evidence type="ECO:0000313" key="12">
    <source>
        <dbReference type="EMBL" id="CCH41829.1"/>
    </source>
</evidence>
<gene>
    <name evidence="12" type="ORF">BN7_1368</name>
</gene>
<dbReference type="eggNOG" id="KOG3300">
    <property type="taxonomic scope" value="Eukaryota"/>
</dbReference>
<comment type="function">
    <text evidence="11">Complex I functions in the transfer of electrons from NADH to the respiratory chain. Accessory subunit of the mitochondrial membrane respiratory chain NADH dehydrogenase (Complex I), that is believed not to be involved in catalysis.</text>
</comment>
<protein>
    <recommendedName>
        <fullName evidence="11">NADH dehydrogenase [ubiquinone] 1 alpha subcomplex subunit 13</fullName>
    </recommendedName>
</protein>
<evidence type="ECO:0000256" key="10">
    <source>
        <dbReference type="ARBA" id="ARBA00023136"/>
    </source>
</evidence>
<evidence type="ECO:0000256" key="11">
    <source>
        <dbReference type="RuleBase" id="RU368034"/>
    </source>
</evidence>
<evidence type="ECO:0000313" key="13">
    <source>
        <dbReference type="Proteomes" id="UP000009328"/>
    </source>
</evidence>
<organism evidence="12 13">
    <name type="scientific">Wickerhamomyces ciferrii (strain ATCC 14091 / BCRC 22168 / CBS 111 / JCM 3599 / NBRC 0793 / NRRL Y-1031 F-60-10)</name>
    <name type="common">Yeast</name>
    <name type="synonym">Pichia ciferrii</name>
    <dbReference type="NCBI Taxonomy" id="1206466"/>
    <lineage>
        <taxon>Eukaryota</taxon>
        <taxon>Fungi</taxon>
        <taxon>Dikarya</taxon>
        <taxon>Ascomycota</taxon>
        <taxon>Saccharomycotina</taxon>
        <taxon>Saccharomycetes</taxon>
        <taxon>Phaffomycetales</taxon>
        <taxon>Wickerhamomycetaceae</taxon>
        <taxon>Wickerhamomyces</taxon>
    </lineage>
</organism>
<sequence>MPQDLPPIGGYDPIQWKRNLPTRGFRPKIVLGVVLAITGYGWYEMARGISERRELQREKIWARIHLMPLLIAEFDRDSVRRYYADKAREAEIMKDVEGWVPKQNVYNDGRFRNPVFAWGVEDS</sequence>